<feature type="region of interest" description="Disordered" evidence="1">
    <location>
        <begin position="311"/>
        <end position="343"/>
    </location>
</feature>
<gene>
    <name evidence="4" type="ORF">SPRG_00240</name>
</gene>
<dbReference type="InterPro" id="IPR000719">
    <property type="entry name" value="Prot_kinase_dom"/>
</dbReference>
<keyword evidence="2" id="KW-0812">Transmembrane</keyword>
<evidence type="ECO:0000256" key="2">
    <source>
        <dbReference type="SAM" id="Phobius"/>
    </source>
</evidence>
<dbReference type="InterPro" id="IPR011009">
    <property type="entry name" value="Kinase-like_dom_sf"/>
</dbReference>
<dbReference type="SMART" id="SM00220">
    <property type="entry name" value="S_TKc"/>
    <property type="match status" value="1"/>
</dbReference>
<feature type="compositionally biased region" description="Polar residues" evidence="1">
    <location>
        <begin position="311"/>
        <end position="325"/>
    </location>
</feature>
<dbReference type="VEuPathDB" id="FungiDB:SPRG_00240"/>
<dbReference type="InterPro" id="IPR001245">
    <property type="entry name" value="Ser-Thr/Tyr_kinase_cat_dom"/>
</dbReference>
<keyword evidence="5" id="KW-1185">Reference proteome</keyword>
<dbReference type="PROSITE" id="PS00108">
    <property type="entry name" value="PROTEIN_KINASE_ST"/>
    <property type="match status" value="1"/>
</dbReference>
<feature type="domain" description="Protein kinase" evidence="3">
    <location>
        <begin position="197"/>
        <end position="515"/>
    </location>
</feature>
<dbReference type="PROSITE" id="PS50011">
    <property type="entry name" value="PROTEIN_KINASE_DOM"/>
    <property type="match status" value="1"/>
</dbReference>
<dbReference type="SUPFAM" id="SSF56112">
    <property type="entry name" value="Protein kinase-like (PK-like)"/>
    <property type="match status" value="1"/>
</dbReference>
<dbReference type="PANTHER" id="PTHR44329:SF214">
    <property type="entry name" value="PROTEIN KINASE DOMAIN-CONTAINING PROTEIN"/>
    <property type="match status" value="1"/>
</dbReference>
<keyword evidence="2" id="KW-0472">Membrane</keyword>
<keyword evidence="2" id="KW-1133">Transmembrane helix</keyword>
<dbReference type="GeneID" id="24122888"/>
<sequence length="523" mass="57847">MTDRSLRNTSLSELEASFPSTLRFLDLQTNANLRAIYANSSQLALLQKTKVWAPPLLELPFYRCNDTRVVRTEYITTTAGGVDQLFPICVVADAVAPSSKPVIHVGTWIGAIAAVIIVAGSVIVYLVWRSRAQAKRQAELVQQNASLLASSAANKPQWYEESGDAAAYYHVVESARLNYDVRFDDYLAPYRIPVEDLDRHLVIARGGFGVVYYGTLRKTTPVAMKRMLPHFIDSADAIEEFMHEIRLYAHLTHPKIVAFIGITWTTLYNISMVTEFMPFGDVWSLLEANGKTRSWHDRLQRDPILAAQASLGTPSTAPNSNSETTELPALDRRGHSGPPSVPDNGVSRLSILTDVVDAMAYLHSFPTPVIHRDIKARNVLLGPQYEAKLTDFGTSRLRVDELTMTAEIGTSAWIAPEVLKGVRYTEKADIYSFGVMMTEIDTVQVPYAKVYMEPGCTLALARARIAMLVATGDLVPEFTAECPPGIVAIGMQCLAHNPDDRPAATQVAKLLQQYHLRQLLGTN</sequence>
<dbReference type="RefSeq" id="XP_012193733.1">
    <property type="nucleotide sequence ID" value="XM_012338343.1"/>
</dbReference>
<organism evidence="4 5">
    <name type="scientific">Saprolegnia parasitica (strain CBS 223.65)</name>
    <dbReference type="NCBI Taxonomy" id="695850"/>
    <lineage>
        <taxon>Eukaryota</taxon>
        <taxon>Sar</taxon>
        <taxon>Stramenopiles</taxon>
        <taxon>Oomycota</taxon>
        <taxon>Saprolegniomycetes</taxon>
        <taxon>Saprolegniales</taxon>
        <taxon>Saprolegniaceae</taxon>
        <taxon>Saprolegnia</taxon>
    </lineage>
</organism>
<evidence type="ECO:0000256" key="1">
    <source>
        <dbReference type="SAM" id="MobiDB-lite"/>
    </source>
</evidence>
<dbReference type="GO" id="GO:0004674">
    <property type="term" value="F:protein serine/threonine kinase activity"/>
    <property type="evidence" value="ECO:0007669"/>
    <property type="project" value="TreeGrafter"/>
</dbReference>
<dbReference type="Proteomes" id="UP000030745">
    <property type="component" value="Unassembled WGS sequence"/>
</dbReference>
<protein>
    <submittedName>
        <fullName evidence="4">TKL protein kinase</fullName>
    </submittedName>
</protein>
<dbReference type="Gene3D" id="1.10.510.10">
    <property type="entry name" value="Transferase(Phosphotransferase) domain 1"/>
    <property type="match status" value="2"/>
</dbReference>
<feature type="transmembrane region" description="Helical" evidence="2">
    <location>
        <begin position="108"/>
        <end position="128"/>
    </location>
</feature>
<name>A0A067D1L1_SAPPC</name>
<dbReference type="PANTHER" id="PTHR44329">
    <property type="entry name" value="SERINE/THREONINE-PROTEIN KINASE TNNI3K-RELATED"/>
    <property type="match status" value="1"/>
</dbReference>
<evidence type="ECO:0000313" key="4">
    <source>
        <dbReference type="EMBL" id="KDO35390.1"/>
    </source>
</evidence>
<accession>A0A067D1L1</accession>
<keyword evidence="4" id="KW-0418">Kinase</keyword>
<dbReference type="STRING" id="695850.A0A067D1L1"/>
<proteinExistence type="predicted"/>
<dbReference type="OMA" id="PICVVAD"/>
<reference evidence="4 5" key="1">
    <citation type="journal article" date="2013" name="PLoS Genet.">
        <title>Distinctive expansion of potential virulence genes in the genome of the oomycete fish pathogen Saprolegnia parasitica.</title>
        <authorList>
            <person name="Jiang R.H."/>
            <person name="de Bruijn I."/>
            <person name="Haas B.J."/>
            <person name="Belmonte R."/>
            <person name="Lobach L."/>
            <person name="Christie J."/>
            <person name="van den Ackerveken G."/>
            <person name="Bottin A."/>
            <person name="Bulone V."/>
            <person name="Diaz-Moreno S.M."/>
            <person name="Dumas B."/>
            <person name="Fan L."/>
            <person name="Gaulin E."/>
            <person name="Govers F."/>
            <person name="Grenville-Briggs L.J."/>
            <person name="Horner N.R."/>
            <person name="Levin J.Z."/>
            <person name="Mammella M."/>
            <person name="Meijer H.J."/>
            <person name="Morris P."/>
            <person name="Nusbaum C."/>
            <person name="Oome S."/>
            <person name="Phillips A.J."/>
            <person name="van Rooyen D."/>
            <person name="Rzeszutek E."/>
            <person name="Saraiva M."/>
            <person name="Secombes C.J."/>
            <person name="Seidl M.F."/>
            <person name="Snel B."/>
            <person name="Stassen J.H."/>
            <person name="Sykes S."/>
            <person name="Tripathy S."/>
            <person name="van den Berg H."/>
            <person name="Vega-Arreguin J.C."/>
            <person name="Wawra S."/>
            <person name="Young S.K."/>
            <person name="Zeng Q."/>
            <person name="Dieguez-Uribeondo J."/>
            <person name="Russ C."/>
            <person name="Tyler B.M."/>
            <person name="van West P."/>
        </authorList>
    </citation>
    <scope>NUCLEOTIDE SEQUENCE [LARGE SCALE GENOMIC DNA]</scope>
    <source>
        <strain evidence="4 5">CBS 223.65</strain>
    </source>
</reference>
<dbReference type="KEGG" id="spar:SPRG_00240"/>
<dbReference type="OrthoDB" id="676979at2759"/>
<evidence type="ECO:0000259" key="3">
    <source>
        <dbReference type="PROSITE" id="PS50011"/>
    </source>
</evidence>
<dbReference type="Pfam" id="PF07714">
    <property type="entry name" value="PK_Tyr_Ser-Thr"/>
    <property type="match status" value="1"/>
</dbReference>
<keyword evidence="4" id="KW-0808">Transferase</keyword>
<dbReference type="InterPro" id="IPR008271">
    <property type="entry name" value="Ser/Thr_kinase_AS"/>
</dbReference>
<evidence type="ECO:0000313" key="5">
    <source>
        <dbReference type="Proteomes" id="UP000030745"/>
    </source>
</evidence>
<dbReference type="InterPro" id="IPR051681">
    <property type="entry name" value="Ser/Thr_Kinases-Pseudokinases"/>
</dbReference>
<dbReference type="EMBL" id="KK583189">
    <property type="protein sequence ID" value="KDO35390.1"/>
    <property type="molecule type" value="Genomic_DNA"/>
</dbReference>
<dbReference type="AlphaFoldDB" id="A0A067D1L1"/>
<dbReference type="GO" id="GO:0005524">
    <property type="term" value="F:ATP binding"/>
    <property type="evidence" value="ECO:0007669"/>
    <property type="project" value="InterPro"/>
</dbReference>